<dbReference type="AlphaFoldDB" id="A0A2X4PKE7"/>
<proteinExistence type="predicted"/>
<protein>
    <submittedName>
        <fullName evidence="4">Internalin-J</fullName>
    </submittedName>
</protein>
<dbReference type="InterPro" id="IPR026444">
    <property type="entry name" value="Secre_tail"/>
</dbReference>
<dbReference type="Gene3D" id="3.80.10.10">
    <property type="entry name" value="Ribonuclease Inhibitor"/>
    <property type="match status" value="1"/>
</dbReference>
<accession>A0A2X4PKE7</accession>
<organism evidence="4 5">
    <name type="scientific">Porphyromonas crevioricanis</name>
    <dbReference type="NCBI Taxonomy" id="393921"/>
    <lineage>
        <taxon>Bacteria</taxon>
        <taxon>Pseudomonadati</taxon>
        <taxon>Bacteroidota</taxon>
        <taxon>Bacteroidia</taxon>
        <taxon>Bacteroidales</taxon>
        <taxon>Porphyromonadaceae</taxon>
        <taxon>Porphyromonas</taxon>
    </lineage>
</organism>
<dbReference type="Pfam" id="PF18962">
    <property type="entry name" value="Por_Secre_tail"/>
    <property type="match status" value="1"/>
</dbReference>
<feature type="domain" description="Secretion system C-terminal sorting" evidence="3">
    <location>
        <begin position="393"/>
        <end position="455"/>
    </location>
</feature>
<dbReference type="Proteomes" id="UP000249300">
    <property type="component" value="Chromosome 1"/>
</dbReference>
<dbReference type="InterPro" id="IPR032675">
    <property type="entry name" value="LRR_dom_sf"/>
</dbReference>
<evidence type="ECO:0000256" key="2">
    <source>
        <dbReference type="ARBA" id="ARBA00022737"/>
    </source>
</evidence>
<keyword evidence="2" id="KW-0677">Repeat</keyword>
<keyword evidence="5" id="KW-1185">Reference proteome</keyword>
<dbReference type="PANTHER" id="PTHR47566:SF1">
    <property type="entry name" value="PROTEIN NUD1"/>
    <property type="match status" value="1"/>
</dbReference>
<dbReference type="EMBL" id="LS483447">
    <property type="protein sequence ID" value="SQH72263.1"/>
    <property type="molecule type" value="Genomic_DNA"/>
</dbReference>
<dbReference type="KEGG" id="pcre:NCTC12858_00069"/>
<evidence type="ECO:0000313" key="5">
    <source>
        <dbReference type="Proteomes" id="UP000249300"/>
    </source>
</evidence>
<evidence type="ECO:0000259" key="3">
    <source>
        <dbReference type="Pfam" id="PF18962"/>
    </source>
</evidence>
<evidence type="ECO:0000313" key="4">
    <source>
        <dbReference type="EMBL" id="SQH72263.1"/>
    </source>
</evidence>
<gene>
    <name evidence="4" type="primary">inlJ_1</name>
    <name evidence="4" type="ORF">NCTC12858_00069</name>
</gene>
<reference evidence="4 5" key="1">
    <citation type="submission" date="2018-06" db="EMBL/GenBank/DDBJ databases">
        <authorList>
            <consortium name="Pathogen Informatics"/>
            <person name="Doyle S."/>
        </authorList>
    </citation>
    <scope>NUCLEOTIDE SEQUENCE [LARGE SCALE GENOMIC DNA]</scope>
    <source>
        <strain evidence="4 5">NCTC12858</strain>
    </source>
</reference>
<dbReference type="SUPFAM" id="SSF52058">
    <property type="entry name" value="L domain-like"/>
    <property type="match status" value="1"/>
</dbReference>
<dbReference type="RefSeq" id="WP_023939840.1">
    <property type="nucleotide sequence ID" value="NZ_LS483447.1"/>
</dbReference>
<sequence length="460" mass="51465">MERILQLFCRMTVLFIVSFLSLVTARAQTEPCITFKFDPSVAQDGSPYKFTGVLPLLIVAEDAVVIKSNGIENLQDWKNGEWVSYELKSQDPDQPSFDVEIYGTVTSFKITDALVTQVDVLNCPQLKILSCSMIPLNSIDLSKNLELEYLRCSSTQVLDLSLVNNKKLQYVDCSASNLQSLELKELKELRFLDCSYNNLRDLNLAANTKIQTLRCSNNPLSNLDLSMLAELEGITCSQTNLSSLDLSRAKKLNGVILNNNQNLETLVVSTEFHKAEDLAIMDVSSNALRELDVTGLDKLFSIFAERNKMDGEATSRFIQSLPDHSYPHPINNNKLCIIDTQSDKEENVCYEEDVRLAWEKGWLCEDYNGGQPIRYMGSKPIAAEVVQSEQVQLYPNPMSSNLQIRGAEAFVEVILFTVEGVAIMNAKCNEDGAADFDVSHLPQGSYLVKVGERSIPVIRK</sequence>
<dbReference type="InterPro" id="IPR052574">
    <property type="entry name" value="CDIRP"/>
</dbReference>
<dbReference type="GO" id="GO:0035591">
    <property type="term" value="F:signaling adaptor activity"/>
    <property type="evidence" value="ECO:0007669"/>
    <property type="project" value="TreeGrafter"/>
</dbReference>
<evidence type="ECO:0000256" key="1">
    <source>
        <dbReference type="ARBA" id="ARBA00022614"/>
    </source>
</evidence>
<name>A0A2X4PKE7_9PORP</name>
<keyword evidence="1" id="KW-0433">Leucine-rich repeat</keyword>
<dbReference type="PANTHER" id="PTHR47566">
    <property type="match status" value="1"/>
</dbReference>